<keyword evidence="1" id="KW-1133">Transmembrane helix</keyword>
<dbReference type="HOGENOM" id="CLU_2131200_0_0_10"/>
<proteinExistence type="predicted"/>
<comment type="caution">
    <text evidence="2">The sequence shown here is derived from an EMBL/GenBank/DDBJ whole genome shotgun (WGS) entry which is preliminary data.</text>
</comment>
<keyword evidence="1" id="KW-0472">Membrane</keyword>
<gene>
    <name evidence="2" type="ORF">HMPREF0658_1282</name>
</gene>
<reference evidence="2" key="1">
    <citation type="submission" date="2010-07" db="EMBL/GenBank/DDBJ databases">
        <authorList>
            <person name="Muzny D."/>
            <person name="Qin X."/>
            <person name="Deng J."/>
            <person name="Jiang H."/>
            <person name="Liu Y."/>
            <person name="Qu J."/>
            <person name="Song X.-Z."/>
            <person name="Zhang L."/>
            <person name="Thornton R."/>
            <person name="Coyle M."/>
            <person name="Francisco L."/>
            <person name="Jackson L."/>
            <person name="Javaid M."/>
            <person name="Korchina V."/>
            <person name="Kovar C."/>
            <person name="Mata R."/>
            <person name="Mathew T."/>
            <person name="Ngo R."/>
            <person name="Nguyen L."/>
            <person name="Nguyen N."/>
            <person name="Okwuonu G."/>
            <person name="Ongeri F."/>
            <person name="Pham C."/>
            <person name="Simmons D."/>
            <person name="Wilczek-Boney K."/>
            <person name="Hale W."/>
            <person name="Jakkamsetti A."/>
            <person name="Pham P."/>
            <person name="Ruth R."/>
            <person name="San Lucas F."/>
            <person name="Warren J."/>
            <person name="Zhang J."/>
            <person name="Zhao Z."/>
            <person name="Zhou C."/>
            <person name="Zhu D."/>
            <person name="Lee S."/>
            <person name="Bess C."/>
            <person name="Blankenburg K."/>
            <person name="Forbes L."/>
            <person name="Fu Q."/>
            <person name="Gubbala S."/>
            <person name="Hirani K."/>
            <person name="Jayaseelan J.C."/>
            <person name="Lara F."/>
            <person name="Munidasa M."/>
            <person name="Palculict T."/>
            <person name="Patil S."/>
            <person name="Pu L.-L."/>
            <person name="Saada N."/>
            <person name="Tang L."/>
            <person name="Weissenberger G."/>
            <person name="Zhu Y."/>
            <person name="Hemphill L."/>
            <person name="Shang Y."/>
            <person name="Youmans B."/>
            <person name="Ayvaz T."/>
            <person name="Ross M."/>
            <person name="Santibanez J."/>
            <person name="Aqrawi P."/>
            <person name="Gross S."/>
            <person name="Joshi V."/>
            <person name="Fowler G."/>
            <person name="Nazareth L."/>
            <person name="Reid J."/>
            <person name="Worley K."/>
            <person name="Petrosino J."/>
            <person name="Highlander S."/>
            <person name="Gibbs R."/>
        </authorList>
    </citation>
    <scope>NUCLEOTIDE SEQUENCE [LARGE SCALE GENOMIC DNA]</scope>
    <source>
        <strain evidence="2">DSM 16973</strain>
    </source>
</reference>
<evidence type="ECO:0000313" key="3">
    <source>
        <dbReference type="Proteomes" id="UP000004394"/>
    </source>
</evidence>
<keyword evidence="1" id="KW-0812">Transmembrane</keyword>
<feature type="transmembrane region" description="Helical" evidence="1">
    <location>
        <begin position="76"/>
        <end position="93"/>
    </location>
</feature>
<feature type="transmembrane region" description="Helical" evidence="1">
    <location>
        <begin position="53"/>
        <end position="70"/>
    </location>
</feature>
<dbReference type="EMBL" id="AEEI01000043">
    <property type="protein sequence ID" value="EFM01794.1"/>
    <property type="molecule type" value="Genomic_DNA"/>
</dbReference>
<accession>E0NST0</accession>
<dbReference type="Proteomes" id="UP000004394">
    <property type="component" value="Unassembled WGS sequence"/>
</dbReference>
<name>E0NST0_9BACT</name>
<protein>
    <recommendedName>
        <fullName evidence="4">Tat pathway signal sequence domain protein</fullName>
    </recommendedName>
</protein>
<dbReference type="AlphaFoldDB" id="E0NST0"/>
<dbReference type="RefSeq" id="WP_006949302.1">
    <property type="nucleotide sequence ID" value="NZ_GL397214.1"/>
</dbReference>
<dbReference type="BioCyc" id="PMAR862515-HMP:GMOO-1305-MONOMER"/>
<evidence type="ECO:0008006" key="4">
    <source>
        <dbReference type="Google" id="ProtNLM"/>
    </source>
</evidence>
<organism evidence="2 3">
    <name type="scientific">Hoylesella marshii DSM 16973 = JCM 13450</name>
    <dbReference type="NCBI Taxonomy" id="862515"/>
    <lineage>
        <taxon>Bacteria</taxon>
        <taxon>Pseudomonadati</taxon>
        <taxon>Bacteroidota</taxon>
        <taxon>Bacteroidia</taxon>
        <taxon>Bacteroidales</taxon>
        <taxon>Prevotellaceae</taxon>
        <taxon>Hoylesella</taxon>
    </lineage>
</organism>
<evidence type="ECO:0000256" key="1">
    <source>
        <dbReference type="SAM" id="Phobius"/>
    </source>
</evidence>
<keyword evidence="3" id="KW-1185">Reference proteome</keyword>
<sequence length="107" mass="12038">MQQTIHFEPSAQVQQPIDVRATIQRKFKSLNLWLDTKSEFYSRIAEFPATRRLVIRINLVALCMILAAAAVEQQPAITAVAAVTAAGIVYRINQTDKKQQERKGGKK</sequence>
<evidence type="ECO:0000313" key="2">
    <source>
        <dbReference type="EMBL" id="EFM01794.1"/>
    </source>
</evidence>
<dbReference type="STRING" id="862515.HMPREF0658_1282"/>